<dbReference type="Proteomes" id="UP001162992">
    <property type="component" value="Chromosome 7"/>
</dbReference>
<accession>A0ACC2D2W1</accession>
<gene>
    <name evidence="1" type="ORF">O6H91_07G012100</name>
</gene>
<evidence type="ECO:0000313" key="1">
    <source>
        <dbReference type="EMBL" id="KAJ7548435.1"/>
    </source>
</evidence>
<reference evidence="2" key="1">
    <citation type="journal article" date="2024" name="Proc. Natl. Acad. Sci. U.S.A.">
        <title>Extraordinary preservation of gene collinearity over three hundred million years revealed in homosporous lycophytes.</title>
        <authorList>
            <person name="Li C."/>
            <person name="Wickell D."/>
            <person name="Kuo L.Y."/>
            <person name="Chen X."/>
            <person name="Nie B."/>
            <person name="Liao X."/>
            <person name="Peng D."/>
            <person name="Ji J."/>
            <person name="Jenkins J."/>
            <person name="Williams M."/>
            <person name="Shu S."/>
            <person name="Plott C."/>
            <person name="Barry K."/>
            <person name="Rajasekar S."/>
            <person name="Grimwood J."/>
            <person name="Han X."/>
            <person name="Sun S."/>
            <person name="Hou Z."/>
            <person name="He W."/>
            <person name="Dai G."/>
            <person name="Sun C."/>
            <person name="Schmutz J."/>
            <person name="Leebens-Mack J.H."/>
            <person name="Li F.W."/>
            <person name="Wang L."/>
        </authorList>
    </citation>
    <scope>NUCLEOTIDE SEQUENCE [LARGE SCALE GENOMIC DNA]</scope>
    <source>
        <strain evidence="2">cv. PW_Plant_1</strain>
    </source>
</reference>
<comment type="caution">
    <text evidence="1">The sequence shown here is derived from an EMBL/GenBank/DDBJ whole genome shotgun (WGS) entry which is preliminary data.</text>
</comment>
<name>A0ACC2D2W1_DIPCM</name>
<evidence type="ECO:0000313" key="2">
    <source>
        <dbReference type="Proteomes" id="UP001162992"/>
    </source>
</evidence>
<keyword evidence="2" id="KW-1185">Reference proteome</keyword>
<organism evidence="1 2">
    <name type="scientific">Diphasiastrum complanatum</name>
    <name type="common">Issler's clubmoss</name>
    <name type="synonym">Lycopodium complanatum</name>
    <dbReference type="NCBI Taxonomy" id="34168"/>
    <lineage>
        <taxon>Eukaryota</taxon>
        <taxon>Viridiplantae</taxon>
        <taxon>Streptophyta</taxon>
        <taxon>Embryophyta</taxon>
        <taxon>Tracheophyta</taxon>
        <taxon>Lycopodiopsida</taxon>
        <taxon>Lycopodiales</taxon>
        <taxon>Lycopodiaceae</taxon>
        <taxon>Lycopodioideae</taxon>
        <taxon>Diphasiastrum</taxon>
    </lineage>
</organism>
<dbReference type="EMBL" id="CM055098">
    <property type="protein sequence ID" value="KAJ7548435.1"/>
    <property type="molecule type" value="Genomic_DNA"/>
</dbReference>
<protein>
    <submittedName>
        <fullName evidence="1">Uncharacterized protein</fullName>
    </submittedName>
</protein>
<sequence length="440" mass="48947">MAMTRVVSLPTSCSMHIVSLSKKASGVVHQLLQGRGRGRGLSSIVRRTHHFSTSLKLQVLDELIKQQHWDLALVVYQQVKDAAWSSQICQLVSSMVALLAKAGRQHEMDTVLRDTHGRLGLSEKTKFGCALVGSYAQLGLWADALQQFDALSCFAGPQRFRSLLRAQASMNLPQEAEKTFEELRIAGYEPCADDYKSLMFSYGRCGDFESMGGVLELMRDHEQAIDTTIYNMMLVSYGMAHKYFETSLTLQRMLDAGIAPSIKTMNALTNACPSLLALITMKNTAFIPCSDSLLDEIVNHFSSIEELSIVERVLELGLPPESTVWVGTTWTLNLHNMAMGTAYLMLMLWLKELAFRLKNVSAPDQVGLITGWGKHSELQGDCLVKAMAVAKLSLMQSPFKADRYNKGRLVARGHIIRGWLLSRSQAISEQSQDHRISIVT</sequence>
<proteinExistence type="predicted"/>